<evidence type="ECO:0000313" key="4">
    <source>
        <dbReference type="Proteomes" id="UP000659388"/>
    </source>
</evidence>
<evidence type="ECO:0000259" key="2">
    <source>
        <dbReference type="Pfam" id="PF12158"/>
    </source>
</evidence>
<dbReference type="InterPro" id="IPR021994">
    <property type="entry name" value="DUF3592"/>
</dbReference>
<gene>
    <name evidence="3" type="ORF">JL102_21830</name>
</gene>
<sequence>MKVKYKEFGCVGVFGIVILLIFSAMLIYTIIITTQSLMVYSWTRGEAKMLFSKIESSSGGETDKVICEYEYHVKGNRFTNDRLAVGYGFSSNIEDNGRIANLSKKDNIVKIYINPSDPQEANLIAGLHHSIVFMIIVNLLLGSIICFFSLLILAGDKVNIGRLTWGLVLIWACGIIYLVTNPLDISIADKIEVVEVKDDEGI</sequence>
<keyword evidence="4" id="KW-1185">Reference proteome</keyword>
<reference evidence="3" key="1">
    <citation type="submission" date="2021-01" db="EMBL/GenBank/DDBJ databases">
        <title>Fulvivirga kasyanovii gen. nov., sp nov., a novel member of the phylum Bacteroidetes isolated from seawater in a mussel farm.</title>
        <authorList>
            <person name="Zhao L.-H."/>
            <person name="Wang Z.-J."/>
        </authorList>
    </citation>
    <scope>NUCLEOTIDE SEQUENCE</scope>
    <source>
        <strain evidence="3">2943</strain>
    </source>
</reference>
<evidence type="ECO:0000256" key="1">
    <source>
        <dbReference type="SAM" id="Phobius"/>
    </source>
</evidence>
<feature type="transmembrane region" description="Helical" evidence="1">
    <location>
        <begin position="12"/>
        <end position="40"/>
    </location>
</feature>
<name>A0A937FAR9_9BACT</name>
<keyword evidence="1" id="KW-0472">Membrane</keyword>
<protein>
    <submittedName>
        <fullName evidence="3">DUF3592 domain-containing protein</fullName>
    </submittedName>
</protein>
<dbReference type="EMBL" id="JAESIY010000017">
    <property type="protein sequence ID" value="MBL3658805.1"/>
    <property type="molecule type" value="Genomic_DNA"/>
</dbReference>
<feature type="transmembrane region" description="Helical" evidence="1">
    <location>
        <begin position="160"/>
        <end position="180"/>
    </location>
</feature>
<proteinExistence type="predicted"/>
<dbReference type="Pfam" id="PF12158">
    <property type="entry name" value="DUF3592"/>
    <property type="match status" value="1"/>
</dbReference>
<evidence type="ECO:0000313" key="3">
    <source>
        <dbReference type="EMBL" id="MBL3658805.1"/>
    </source>
</evidence>
<feature type="domain" description="DUF3592" evidence="2">
    <location>
        <begin position="54"/>
        <end position="127"/>
    </location>
</feature>
<dbReference type="Proteomes" id="UP000659388">
    <property type="component" value="Unassembled WGS sequence"/>
</dbReference>
<accession>A0A937FAR9</accession>
<comment type="caution">
    <text evidence="3">The sequence shown here is derived from an EMBL/GenBank/DDBJ whole genome shotgun (WGS) entry which is preliminary data.</text>
</comment>
<keyword evidence="1" id="KW-1133">Transmembrane helix</keyword>
<organism evidence="3 4">
    <name type="scientific">Fulvivirga sediminis</name>
    <dbReference type="NCBI Taxonomy" id="2803949"/>
    <lineage>
        <taxon>Bacteria</taxon>
        <taxon>Pseudomonadati</taxon>
        <taxon>Bacteroidota</taxon>
        <taxon>Cytophagia</taxon>
        <taxon>Cytophagales</taxon>
        <taxon>Fulvivirgaceae</taxon>
        <taxon>Fulvivirga</taxon>
    </lineage>
</organism>
<keyword evidence="1" id="KW-0812">Transmembrane</keyword>
<dbReference type="AlphaFoldDB" id="A0A937FAR9"/>
<dbReference type="RefSeq" id="WP_202246597.1">
    <property type="nucleotide sequence ID" value="NZ_JAESIY010000017.1"/>
</dbReference>
<feature type="transmembrane region" description="Helical" evidence="1">
    <location>
        <begin position="131"/>
        <end position="154"/>
    </location>
</feature>